<dbReference type="PANTHER" id="PTHR43610:SF1">
    <property type="entry name" value="N-ACETYLTRANSFERASE DOMAIN-CONTAINING PROTEIN"/>
    <property type="match status" value="1"/>
</dbReference>
<dbReference type="Gene3D" id="3.40.630.30">
    <property type="match status" value="1"/>
</dbReference>
<dbReference type="OrthoDB" id="9801656at2"/>
<accession>A0A2K9LMN0</accession>
<dbReference type="GO" id="GO:0016747">
    <property type="term" value="F:acyltransferase activity, transferring groups other than amino-acyl groups"/>
    <property type="evidence" value="ECO:0007669"/>
    <property type="project" value="InterPro"/>
</dbReference>
<dbReference type="PANTHER" id="PTHR43610">
    <property type="entry name" value="BLL6696 PROTEIN"/>
    <property type="match status" value="1"/>
</dbReference>
<evidence type="ECO:0000313" key="2">
    <source>
        <dbReference type="EMBL" id="AUM13500.1"/>
    </source>
</evidence>
<feature type="domain" description="N-acetyltransferase" evidence="1">
    <location>
        <begin position="15"/>
        <end position="178"/>
    </location>
</feature>
<dbReference type="RefSeq" id="WP_101894875.1">
    <property type="nucleotide sequence ID" value="NZ_CP022684.1"/>
</dbReference>
<dbReference type="EMBL" id="CP022684">
    <property type="protein sequence ID" value="AUM13500.1"/>
    <property type="molecule type" value="Genomic_DNA"/>
</dbReference>
<gene>
    <name evidence="2" type="ORF">Kalk_14185</name>
</gene>
<sequence>MPFAISPVVLEGIGVRLEPLCTNHAAELYAIGQEQDDWQYMPRGAFESLEDTHQWIEAAQQLAATGEHISFTIIDTHSNRVAGSSRYLSIRPAHKGLEIGYTWLGREFQRSHVNTAAKLCLLSQAFDTLKALRVELKCDSRNERSQAAITRLGATREGVFRKHMIVRNDFVRDSVYFSIIDSEWPHIKRRLRQQLDAQ</sequence>
<organism evidence="2 3">
    <name type="scientific">Ketobacter alkanivorans</name>
    <dbReference type="NCBI Taxonomy" id="1917421"/>
    <lineage>
        <taxon>Bacteria</taxon>
        <taxon>Pseudomonadati</taxon>
        <taxon>Pseudomonadota</taxon>
        <taxon>Gammaproteobacteria</taxon>
        <taxon>Pseudomonadales</taxon>
        <taxon>Ketobacteraceae</taxon>
        <taxon>Ketobacter</taxon>
    </lineage>
</organism>
<dbReference type="Proteomes" id="UP000235116">
    <property type="component" value="Chromosome"/>
</dbReference>
<dbReference type="InterPro" id="IPR000182">
    <property type="entry name" value="GNAT_dom"/>
</dbReference>
<dbReference type="PROSITE" id="PS51186">
    <property type="entry name" value="GNAT"/>
    <property type="match status" value="1"/>
</dbReference>
<dbReference type="AlphaFoldDB" id="A0A2K9LMN0"/>
<protein>
    <recommendedName>
        <fullName evidence="1">N-acetyltransferase domain-containing protein</fullName>
    </recommendedName>
</protein>
<reference evidence="3" key="1">
    <citation type="submission" date="2017-08" db="EMBL/GenBank/DDBJ databases">
        <title>Direct submision.</title>
        <authorList>
            <person name="Kim S.-J."/>
            <person name="Rhee S.-K."/>
        </authorList>
    </citation>
    <scope>NUCLEOTIDE SEQUENCE [LARGE SCALE GENOMIC DNA]</scope>
    <source>
        <strain evidence="3">GI5</strain>
    </source>
</reference>
<proteinExistence type="predicted"/>
<keyword evidence="3" id="KW-1185">Reference proteome</keyword>
<evidence type="ECO:0000259" key="1">
    <source>
        <dbReference type="PROSITE" id="PS51186"/>
    </source>
</evidence>
<dbReference type="KEGG" id="kak:Kalk_14185"/>
<dbReference type="Pfam" id="PF13302">
    <property type="entry name" value="Acetyltransf_3"/>
    <property type="match status" value="1"/>
</dbReference>
<dbReference type="SUPFAM" id="SSF55729">
    <property type="entry name" value="Acyl-CoA N-acyltransferases (Nat)"/>
    <property type="match status" value="1"/>
</dbReference>
<dbReference type="InterPro" id="IPR016181">
    <property type="entry name" value="Acyl_CoA_acyltransferase"/>
</dbReference>
<name>A0A2K9LMN0_9GAMM</name>
<evidence type="ECO:0000313" key="3">
    <source>
        <dbReference type="Proteomes" id="UP000235116"/>
    </source>
</evidence>